<keyword evidence="2" id="KW-1185">Reference proteome</keyword>
<evidence type="ECO:0000313" key="1">
    <source>
        <dbReference type="EMBL" id="GEN33271.1"/>
    </source>
</evidence>
<dbReference type="EMBL" id="BJXX01000033">
    <property type="protein sequence ID" value="GEN33271.1"/>
    <property type="molecule type" value="Genomic_DNA"/>
</dbReference>
<comment type="caution">
    <text evidence="1">The sequence shown here is derived from an EMBL/GenBank/DDBJ whole genome shotgun (WGS) entry which is preliminary data.</text>
</comment>
<reference evidence="1 2" key="1">
    <citation type="submission" date="2019-07" db="EMBL/GenBank/DDBJ databases">
        <title>Whole genome shotgun sequence of Aneurinibacillus danicus NBRC 102444.</title>
        <authorList>
            <person name="Hosoyama A."/>
            <person name="Uohara A."/>
            <person name="Ohji S."/>
            <person name="Ichikawa N."/>
        </authorList>
    </citation>
    <scope>NUCLEOTIDE SEQUENCE [LARGE SCALE GENOMIC DNA]</scope>
    <source>
        <strain evidence="1 2">NBRC 102444</strain>
    </source>
</reference>
<gene>
    <name evidence="1" type="ORF">ADA01nite_07310</name>
</gene>
<evidence type="ECO:0000313" key="2">
    <source>
        <dbReference type="Proteomes" id="UP000321157"/>
    </source>
</evidence>
<organism evidence="1 2">
    <name type="scientific">Aneurinibacillus danicus</name>
    <dbReference type="NCBI Taxonomy" id="267746"/>
    <lineage>
        <taxon>Bacteria</taxon>
        <taxon>Bacillati</taxon>
        <taxon>Bacillota</taxon>
        <taxon>Bacilli</taxon>
        <taxon>Bacillales</taxon>
        <taxon>Paenibacillaceae</taxon>
        <taxon>Aneurinibacillus group</taxon>
        <taxon>Aneurinibacillus</taxon>
    </lineage>
</organism>
<protein>
    <submittedName>
        <fullName evidence="1">Uncharacterized protein</fullName>
    </submittedName>
</protein>
<proteinExistence type="predicted"/>
<accession>A0A511V587</accession>
<dbReference type="AlphaFoldDB" id="A0A511V587"/>
<dbReference type="Proteomes" id="UP000321157">
    <property type="component" value="Unassembled WGS sequence"/>
</dbReference>
<name>A0A511V587_9BACL</name>
<sequence length="78" mass="8078">MQPPVCRLLPAVAAERNSAAAKSVEAVGLVLRGAALLQETDPGTAAVSAVGMEGNNRVEVVENRRLVDGAVSPERSVR</sequence>